<dbReference type="SUPFAM" id="SSF52540">
    <property type="entry name" value="P-loop containing nucleoside triphosphate hydrolases"/>
    <property type="match status" value="1"/>
</dbReference>
<name>A0AAP0P7Z8_9MAGN</name>
<organism evidence="5 6">
    <name type="scientific">Stephania cephalantha</name>
    <dbReference type="NCBI Taxonomy" id="152367"/>
    <lineage>
        <taxon>Eukaryota</taxon>
        <taxon>Viridiplantae</taxon>
        <taxon>Streptophyta</taxon>
        <taxon>Embryophyta</taxon>
        <taxon>Tracheophyta</taxon>
        <taxon>Spermatophyta</taxon>
        <taxon>Magnoliopsida</taxon>
        <taxon>Ranunculales</taxon>
        <taxon>Menispermaceae</taxon>
        <taxon>Menispermoideae</taxon>
        <taxon>Cissampelideae</taxon>
        <taxon>Stephania</taxon>
    </lineage>
</organism>
<accession>A0AAP0P7Z8</accession>
<dbReference type="AlphaFoldDB" id="A0AAP0P7Z8"/>
<keyword evidence="2" id="KW-0808">Transferase</keyword>
<comment type="caution">
    <text evidence="5">The sequence shown here is derived from an EMBL/GenBank/DDBJ whole genome shotgun (WGS) entry which is preliminary data.</text>
</comment>
<keyword evidence="6" id="KW-1185">Reference proteome</keyword>
<dbReference type="Pfam" id="PF00685">
    <property type="entry name" value="Sulfotransfer_1"/>
    <property type="match status" value="1"/>
</dbReference>
<reference evidence="5 6" key="1">
    <citation type="submission" date="2024-01" db="EMBL/GenBank/DDBJ databases">
        <title>Genome assemblies of Stephania.</title>
        <authorList>
            <person name="Yang L."/>
        </authorList>
    </citation>
    <scope>NUCLEOTIDE SEQUENCE [LARGE SCALE GENOMIC DNA]</scope>
    <source>
        <strain evidence="5">JXDWG</strain>
        <tissue evidence="5">Leaf</tissue>
    </source>
</reference>
<dbReference type="InterPro" id="IPR000863">
    <property type="entry name" value="Sulfotransferase_dom"/>
</dbReference>
<dbReference type="PANTHER" id="PTHR11783">
    <property type="entry name" value="SULFOTRANSFERASE SULT"/>
    <property type="match status" value="1"/>
</dbReference>
<feature type="region of interest" description="Disordered" evidence="3">
    <location>
        <begin position="308"/>
        <end position="328"/>
    </location>
</feature>
<comment type="similarity">
    <text evidence="1">Belongs to the sulfotransferase 1 family.</text>
</comment>
<feature type="region of interest" description="Disordered" evidence="3">
    <location>
        <begin position="773"/>
        <end position="800"/>
    </location>
</feature>
<dbReference type="InterPro" id="IPR027417">
    <property type="entry name" value="P-loop_NTPase"/>
</dbReference>
<evidence type="ECO:0000256" key="2">
    <source>
        <dbReference type="ARBA" id="ARBA00022679"/>
    </source>
</evidence>
<evidence type="ECO:0000313" key="6">
    <source>
        <dbReference type="Proteomes" id="UP001419268"/>
    </source>
</evidence>
<evidence type="ECO:0000259" key="4">
    <source>
        <dbReference type="Pfam" id="PF00685"/>
    </source>
</evidence>
<dbReference type="Proteomes" id="UP001419268">
    <property type="component" value="Unassembled WGS sequence"/>
</dbReference>
<feature type="compositionally biased region" description="Low complexity" evidence="3">
    <location>
        <begin position="648"/>
        <end position="659"/>
    </location>
</feature>
<dbReference type="GO" id="GO:0008146">
    <property type="term" value="F:sulfotransferase activity"/>
    <property type="evidence" value="ECO:0007669"/>
    <property type="project" value="InterPro"/>
</dbReference>
<evidence type="ECO:0000256" key="1">
    <source>
        <dbReference type="ARBA" id="ARBA00005771"/>
    </source>
</evidence>
<evidence type="ECO:0000313" key="5">
    <source>
        <dbReference type="EMBL" id="KAK9133329.1"/>
    </source>
</evidence>
<dbReference type="EMBL" id="JBBNAG010000005">
    <property type="protein sequence ID" value="KAK9133329.1"/>
    <property type="molecule type" value="Genomic_DNA"/>
</dbReference>
<sequence>MDTTTNNFVNDDSQQEIREFQELIETLPKEKGWITDYSYKYQGFWYCRKTLLHVMACQRRFQARNTDVILVTQPKSGTTWLKSLAFAIMHRSRYTELSQHPLLTHNPHDLVPFMEILDGFKGGSDILDVSSSPRIFATHLPYTSLPESIIKVPTRVVFLCRDPKDTIVSLWHFVIKGRPLELGPFPIEEAHDMFCRGVSTYGPFWEHMLGYWKVSLERPEMVLFMKFEEMKDDIKSQVKRLARHLGCPFSNEEESEGVVENIIKLCSFENLKNLECPHMGKIDISTNEIIRKIRSFKWRAIGSRLSDAEGSGAKAPVAGRPSSQESVNGDVLGERKRFTISFLQNNGIHIEKSALGRQYNVRLDAREFVWLQRVAKGILKREEWVRRSFQGDTRMLFVQIMENHLGKLLRLWRVGLNRYMSILILDDKGKDRSAFFKILSPDYSPTIWAQNAPSSKERSQFDTPRGEFSYTHVPNIPRKHNQITPCISETSEWHLDVVDKNEKNRVLRYEKEPGGVPLLPKQRAGCFITIVTFNSSHVIRIGSKKRASQSIYGMREYFSRSERHMERLGRQGHVMVERRPLSQGCTYIVHAALSSMRKKHATEIVARTQRAAERKGAYVSQEGPQDTSHIEPTIQLEADVELGDDTSDYPSSGAESSSSEIVPDTTELREDPTEDFDLLEPPLLKYKSIIPFNSVVVFGQQTEFNQPPLIQDRAEQDGGGINEIHNVVLALTQALKLLPVQILQPDTKTFYKSDLVPVMGACGITVQQRLVEESREASMKREHKRHHSEINNGPDKRNIK</sequence>
<dbReference type="Gene3D" id="3.40.50.300">
    <property type="entry name" value="P-loop containing nucleotide triphosphate hydrolases"/>
    <property type="match status" value="1"/>
</dbReference>
<gene>
    <name evidence="5" type="ORF">Scep_012857</name>
</gene>
<proteinExistence type="inferred from homology"/>
<evidence type="ECO:0000256" key="3">
    <source>
        <dbReference type="SAM" id="MobiDB-lite"/>
    </source>
</evidence>
<protein>
    <recommendedName>
        <fullName evidence="4">Sulfotransferase domain-containing protein</fullName>
    </recommendedName>
</protein>
<feature type="domain" description="Sulfotransferase" evidence="4">
    <location>
        <begin position="66"/>
        <end position="299"/>
    </location>
</feature>
<feature type="region of interest" description="Disordered" evidence="3">
    <location>
        <begin position="643"/>
        <end position="672"/>
    </location>
</feature>